<reference evidence="3 4" key="1">
    <citation type="submission" date="2018-11" db="EMBL/GenBank/DDBJ databases">
        <authorList>
            <consortium name="Pathogen Informatics"/>
        </authorList>
    </citation>
    <scope>NUCLEOTIDE SEQUENCE [LARGE SCALE GENOMIC DNA]</scope>
</reference>
<feature type="coiled-coil region" evidence="1">
    <location>
        <begin position="5"/>
        <end position="39"/>
    </location>
</feature>
<dbReference type="AlphaFoldDB" id="A0A3P6PTI4"/>
<keyword evidence="4" id="KW-1185">Reference proteome</keyword>
<accession>A0A3P6PTI4</accession>
<dbReference type="OrthoDB" id="6146479at2759"/>
<sequence>MNAEMNMYDIQIKEYKAEIEKLTAELNDVKRAYFEKKRLEQSKNRRPVKETLVANTNPKANSGGLDGAEMTFKASGMATLEANGYWLEEVHNFKYLGAKLVPNGQCKDGIASRIDAARRVFSSLRKCL</sequence>
<dbReference type="Proteomes" id="UP000281553">
    <property type="component" value="Unassembled WGS sequence"/>
</dbReference>
<gene>
    <name evidence="3" type="ORF">DILT_LOCUS697</name>
</gene>
<feature type="region of interest" description="Disordered" evidence="2">
    <location>
        <begin position="45"/>
        <end position="66"/>
    </location>
</feature>
<evidence type="ECO:0000256" key="2">
    <source>
        <dbReference type="SAM" id="MobiDB-lite"/>
    </source>
</evidence>
<proteinExistence type="predicted"/>
<name>A0A3P6PTI4_DIBLA</name>
<organism evidence="3 4">
    <name type="scientific">Dibothriocephalus latus</name>
    <name type="common">Fish tapeworm</name>
    <name type="synonym">Diphyllobothrium latum</name>
    <dbReference type="NCBI Taxonomy" id="60516"/>
    <lineage>
        <taxon>Eukaryota</taxon>
        <taxon>Metazoa</taxon>
        <taxon>Spiralia</taxon>
        <taxon>Lophotrochozoa</taxon>
        <taxon>Platyhelminthes</taxon>
        <taxon>Cestoda</taxon>
        <taxon>Eucestoda</taxon>
        <taxon>Diphyllobothriidea</taxon>
        <taxon>Diphyllobothriidae</taxon>
        <taxon>Dibothriocephalus</taxon>
    </lineage>
</organism>
<dbReference type="SMR" id="A0A3P6PTI4"/>
<protein>
    <submittedName>
        <fullName evidence="3">Uncharacterized protein</fullName>
    </submittedName>
</protein>
<evidence type="ECO:0000313" key="3">
    <source>
        <dbReference type="EMBL" id="VDK35540.1"/>
    </source>
</evidence>
<keyword evidence="1" id="KW-0175">Coiled coil</keyword>
<evidence type="ECO:0000256" key="1">
    <source>
        <dbReference type="SAM" id="Coils"/>
    </source>
</evidence>
<evidence type="ECO:0000313" key="4">
    <source>
        <dbReference type="Proteomes" id="UP000281553"/>
    </source>
</evidence>
<dbReference type="EMBL" id="UYRU01003293">
    <property type="protein sequence ID" value="VDK35540.1"/>
    <property type="molecule type" value="Genomic_DNA"/>
</dbReference>